<sequence>MGMGGRTGESRLGEEAWALGFTTAPQAIHRAAAKPFPFGWATGASGRASGQDQLGKTNWARLGQAGQWTLWQRINGLKAVV</sequence>
<comment type="caution">
    <text evidence="1">The sequence shown here is derived from an EMBL/GenBank/DDBJ whole genome shotgun (WGS) entry which is preliminary data.</text>
</comment>
<reference evidence="2" key="1">
    <citation type="journal article" date="2016" name="Genome Announc.">
        <title>Genome sequence of Ustilaginoidea virens IPU010, a rice pathogenic fungus causing false smut.</title>
        <authorList>
            <person name="Kumagai T."/>
            <person name="Ishii T."/>
            <person name="Terai G."/>
            <person name="Umemura M."/>
            <person name="Machida M."/>
            <person name="Asai K."/>
        </authorList>
    </citation>
    <scope>NUCLEOTIDE SEQUENCE [LARGE SCALE GENOMIC DNA]</scope>
    <source>
        <strain evidence="2">IPU010</strain>
    </source>
</reference>
<dbReference type="Proteomes" id="UP000054053">
    <property type="component" value="Unassembled WGS sequence"/>
</dbReference>
<name>A0A1B5KUP7_USTVR</name>
<dbReference type="EMBL" id="BBTG02000003">
    <property type="protein sequence ID" value="GAO14671.1"/>
    <property type="molecule type" value="Genomic_DNA"/>
</dbReference>
<evidence type="ECO:0000313" key="1">
    <source>
        <dbReference type="EMBL" id="GAO14671.1"/>
    </source>
</evidence>
<accession>A0A1B5KUP7</accession>
<dbReference type="AlphaFoldDB" id="A0A1B5KUP7"/>
<organism evidence="1 2">
    <name type="scientific">Ustilaginoidea virens</name>
    <name type="common">Rice false smut fungus</name>
    <name type="synonym">Villosiclava virens</name>
    <dbReference type="NCBI Taxonomy" id="1159556"/>
    <lineage>
        <taxon>Eukaryota</taxon>
        <taxon>Fungi</taxon>
        <taxon>Dikarya</taxon>
        <taxon>Ascomycota</taxon>
        <taxon>Pezizomycotina</taxon>
        <taxon>Sordariomycetes</taxon>
        <taxon>Hypocreomycetidae</taxon>
        <taxon>Hypocreales</taxon>
        <taxon>Clavicipitaceae</taxon>
        <taxon>Ustilaginoidea</taxon>
    </lineage>
</organism>
<gene>
    <name evidence="1" type="ORF">UVI_02008810</name>
</gene>
<evidence type="ECO:0000313" key="2">
    <source>
        <dbReference type="Proteomes" id="UP000054053"/>
    </source>
</evidence>
<proteinExistence type="predicted"/>
<protein>
    <submittedName>
        <fullName evidence="1">Uncharacterized protein</fullName>
    </submittedName>
</protein>